<gene>
    <name evidence="2" type="ORF">DICVIV_04783</name>
</gene>
<dbReference type="OrthoDB" id="5827137at2759"/>
<feature type="coiled-coil region" evidence="1">
    <location>
        <begin position="7"/>
        <end position="41"/>
    </location>
</feature>
<evidence type="ECO:0000313" key="3">
    <source>
        <dbReference type="Proteomes" id="UP000053766"/>
    </source>
</evidence>
<dbReference type="EMBL" id="KN716246">
    <property type="protein sequence ID" value="KJH49076.1"/>
    <property type="molecule type" value="Genomic_DNA"/>
</dbReference>
<reference evidence="2 3" key="1">
    <citation type="submission" date="2013-11" db="EMBL/GenBank/DDBJ databases">
        <title>Draft genome of the bovine lungworm Dictyocaulus viviparus.</title>
        <authorList>
            <person name="Mitreva M."/>
        </authorList>
    </citation>
    <scope>NUCLEOTIDE SEQUENCE [LARGE SCALE GENOMIC DNA]</scope>
    <source>
        <strain evidence="2 3">HannoverDv2000</strain>
    </source>
</reference>
<accession>A0A0D8Y3B8</accession>
<name>A0A0D8Y3B8_DICVI</name>
<evidence type="ECO:0000256" key="1">
    <source>
        <dbReference type="SAM" id="Coils"/>
    </source>
</evidence>
<keyword evidence="1" id="KW-0175">Coiled coil</keyword>
<feature type="coiled-coil region" evidence="1">
    <location>
        <begin position="248"/>
        <end position="303"/>
    </location>
</feature>
<evidence type="ECO:0000313" key="2">
    <source>
        <dbReference type="EMBL" id="KJH49076.1"/>
    </source>
</evidence>
<reference evidence="3" key="2">
    <citation type="journal article" date="2016" name="Sci. Rep.">
        <title>Dictyocaulus viviparus genome, variome and transcriptome elucidate lungworm biology and support future intervention.</title>
        <authorList>
            <person name="McNulty S.N."/>
            <person name="Strube C."/>
            <person name="Rosa B.A."/>
            <person name="Martin J.C."/>
            <person name="Tyagi R."/>
            <person name="Choi Y.J."/>
            <person name="Wang Q."/>
            <person name="Hallsworth Pepin K."/>
            <person name="Zhang X."/>
            <person name="Ozersky P."/>
            <person name="Wilson R.K."/>
            <person name="Sternberg P.W."/>
            <person name="Gasser R.B."/>
            <person name="Mitreva M."/>
        </authorList>
    </citation>
    <scope>NUCLEOTIDE SEQUENCE [LARGE SCALE GENOMIC DNA]</scope>
    <source>
        <strain evidence="3">HannoverDv2000</strain>
    </source>
</reference>
<dbReference type="Proteomes" id="UP000053766">
    <property type="component" value="Unassembled WGS sequence"/>
</dbReference>
<organism evidence="2 3">
    <name type="scientific">Dictyocaulus viviparus</name>
    <name type="common">Bovine lungworm</name>
    <dbReference type="NCBI Taxonomy" id="29172"/>
    <lineage>
        <taxon>Eukaryota</taxon>
        <taxon>Metazoa</taxon>
        <taxon>Ecdysozoa</taxon>
        <taxon>Nematoda</taxon>
        <taxon>Chromadorea</taxon>
        <taxon>Rhabditida</taxon>
        <taxon>Rhabditina</taxon>
        <taxon>Rhabditomorpha</taxon>
        <taxon>Strongyloidea</taxon>
        <taxon>Metastrongylidae</taxon>
        <taxon>Dictyocaulus</taxon>
    </lineage>
</organism>
<proteinExistence type="predicted"/>
<protein>
    <submittedName>
        <fullName evidence="2">Uncharacterized protein</fullName>
    </submittedName>
</protein>
<keyword evidence="3" id="KW-1185">Reference proteome</keyword>
<sequence length="339" mass="39390">MKLKCAEEELRDQLANKSVEITELRDNLSKANYEYSKLKEEFLEFQESAEHQYCATVKQKCDIIETIAARLEQLESYPGQVISTDSIHGNTVEKERGIVAEGSRTLYDCVSPSLLDAVERAGNISKDVADTVKLMQNTFIPIEIANMHNFSNLDQYEQQPQLSSLPVSWKQGFSYPLLKEESLLKQLINFLDNSKYIYRFLEGCDKQFYECAMLIVDKEKKAICDEKQSVERKFSSEKIKWEVDRENLEQQLCRYRRQAEKIDTMRNEKTSIASELNAAKVQIDQYRLKLRQKSNELEQIIAERDIAVQLADEFKKLDQVSKRDLLLKKYLTGSYVLNS</sequence>
<dbReference type="AlphaFoldDB" id="A0A0D8Y3B8"/>
<dbReference type="STRING" id="29172.A0A0D8Y3B8"/>